<feature type="transmembrane region" description="Helical" evidence="12">
    <location>
        <begin position="89"/>
        <end position="107"/>
    </location>
</feature>
<keyword evidence="4 12" id="KW-0812">Transmembrane</keyword>
<dbReference type="AlphaFoldDB" id="A0A381SPK9"/>
<evidence type="ECO:0000256" key="2">
    <source>
        <dbReference type="ARBA" id="ARBA00004644"/>
    </source>
</evidence>
<feature type="domain" description="Cation efflux protein transmembrane" evidence="13">
    <location>
        <begin position="18"/>
        <end position="199"/>
    </location>
</feature>
<feature type="compositionally biased region" description="Basic and acidic residues" evidence="11">
    <location>
        <begin position="219"/>
        <end position="236"/>
    </location>
</feature>
<gene>
    <name evidence="14" type="ORF">METZ01_LOCUS56067</name>
</gene>
<dbReference type="Gene3D" id="1.20.1510.10">
    <property type="entry name" value="Cation efflux protein transmembrane domain"/>
    <property type="match status" value="1"/>
</dbReference>
<dbReference type="InterPro" id="IPR027469">
    <property type="entry name" value="Cation_efflux_TMD_sf"/>
</dbReference>
<name>A0A381SPK9_9ZZZZ</name>
<keyword evidence="5" id="KW-0967">Endosome</keyword>
<evidence type="ECO:0000313" key="14">
    <source>
        <dbReference type="EMBL" id="SVA03213.1"/>
    </source>
</evidence>
<dbReference type="SUPFAM" id="SSF161111">
    <property type="entry name" value="Cation efflux protein transmembrane domain-like"/>
    <property type="match status" value="1"/>
</dbReference>
<dbReference type="GO" id="GO:0008324">
    <property type="term" value="F:monoatomic cation transmembrane transporter activity"/>
    <property type="evidence" value="ECO:0007669"/>
    <property type="project" value="InterPro"/>
</dbReference>
<feature type="transmembrane region" description="Helical" evidence="12">
    <location>
        <begin position="119"/>
        <end position="136"/>
    </location>
</feature>
<accession>A0A381SPK9</accession>
<dbReference type="PANTHER" id="PTHR31937">
    <property type="entry name" value="TRANSMEMBRANE PROTEIN 163"/>
    <property type="match status" value="1"/>
</dbReference>
<keyword evidence="10" id="KW-0968">Cytoplasmic vesicle</keyword>
<evidence type="ECO:0000256" key="3">
    <source>
        <dbReference type="ARBA" id="ARBA00008731"/>
    </source>
</evidence>
<proteinExistence type="inferred from homology"/>
<dbReference type="GO" id="GO:0030672">
    <property type="term" value="C:synaptic vesicle membrane"/>
    <property type="evidence" value="ECO:0007669"/>
    <property type="project" value="UniProtKB-SubCell"/>
</dbReference>
<evidence type="ECO:0000256" key="6">
    <source>
        <dbReference type="ARBA" id="ARBA00022833"/>
    </source>
</evidence>
<feature type="transmembrane region" description="Helical" evidence="12">
    <location>
        <begin position="12"/>
        <end position="30"/>
    </location>
</feature>
<dbReference type="InterPro" id="IPR026765">
    <property type="entry name" value="Tmem163"/>
</dbReference>
<keyword evidence="6" id="KW-0862">Zinc</keyword>
<dbReference type="EMBL" id="UINC01003084">
    <property type="protein sequence ID" value="SVA03213.1"/>
    <property type="molecule type" value="Genomic_DNA"/>
</dbReference>
<feature type="region of interest" description="Disordered" evidence="11">
    <location>
        <begin position="209"/>
        <end position="236"/>
    </location>
</feature>
<dbReference type="GO" id="GO:0031901">
    <property type="term" value="C:early endosome membrane"/>
    <property type="evidence" value="ECO:0007669"/>
    <property type="project" value="UniProtKB-SubCell"/>
</dbReference>
<dbReference type="PANTHER" id="PTHR31937:SF2">
    <property type="entry name" value="TRANSMEMBRANE PROTEIN 163"/>
    <property type="match status" value="1"/>
</dbReference>
<comment type="similarity">
    <text evidence="3">Belongs to the TMEM163 family.</text>
</comment>
<dbReference type="Pfam" id="PF01545">
    <property type="entry name" value="Cation_efflux"/>
    <property type="match status" value="1"/>
</dbReference>
<reference evidence="14" key="1">
    <citation type="submission" date="2018-05" db="EMBL/GenBank/DDBJ databases">
        <authorList>
            <person name="Lanie J.A."/>
            <person name="Ng W.-L."/>
            <person name="Kazmierczak K.M."/>
            <person name="Andrzejewski T.M."/>
            <person name="Davidsen T.M."/>
            <person name="Wayne K.J."/>
            <person name="Tettelin H."/>
            <person name="Glass J.I."/>
            <person name="Rusch D."/>
            <person name="Podicherti R."/>
            <person name="Tsui H.-C.T."/>
            <person name="Winkler M.E."/>
        </authorList>
    </citation>
    <scope>NUCLEOTIDE SEQUENCE</scope>
</reference>
<organism evidence="14">
    <name type="scientific">marine metagenome</name>
    <dbReference type="NCBI Taxonomy" id="408172"/>
    <lineage>
        <taxon>unclassified sequences</taxon>
        <taxon>metagenomes</taxon>
        <taxon>ecological metagenomes</taxon>
    </lineage>
</organism>
<evidence type="ECO:0000256" key="12">
    <source>
        <dbReference type="SAM" id="Phobius"/>
    </source>
</evidence>
<evidence type="ECO:0000259" key="13">
    <source>
        <dbReference type="Pfam" id="PF01545"/>
    </source>
</evidence>
<sequence length="236" mass="26111">MQKQDQMKSKESLFQFAIILAVITVIYNVFEGVASVYFGLEDETLALFGFGLDSFVEVMSGIGILHMVLRIKRNEDEHRDHFEKGALKVTGTAFYLLTTGLIITSIYNLITGSHPETTSWGIIIAVLSILVMWWLIHNKRKVGNSLNSSAIIADANCTKVCMQLSFVLLVASLGYELFEIGSIDAIGSLIIAGIAFREGKEAFEKAKNQTGCCEEEAAKDDPEQLMSDRDKNDFAP</sequence>
<protein>
    <recommendedName>
        <fullName evidence="13">Cation efflux protein transmembrane domain-containing protein</fullName>
    </recommendedName>
</protein>
<evidence type="ECO:0000256" key="4">
    <source>
        <dbReference type="ARBA" id="ARBA00022692"/>
    </source>
</evidence>
<comment type="subcellular location">
    <subcellularLocation>
        <location evidence="2">Cytoplasmic vesicle</location>
        <location evidence="2">Secretory vesicle</location>
        <location evidence="2">Synaptic vesicle membrane</location>
        <topology evidence="2">Multi-pass membrane protein</topology>
    </subcellularLocation>
    <subcellularLocation>
        <location evidence="1">Early endosome membrane</location>
    </subcellularLocation>
</comment>
<feature type="transmembrane region" description="Helical" evidence="12">
    <location>
        <begin position="45"/>
        <end position="69"/>
    </location>
</feature>
<evidence type="ECO:0000256" key="7">
    <source>
        <dbReference type="ARBA" id="ARBA00022989"/>
    </source>
</evidence>
<evidence type="ECO:0000256" key="9">
    <source>
        <dbReference type="ARBA" id="ARBA00023136"/>
    </source>
</evidence>
<keyword evidence="7 12" id="KW-1133">Transmembrane helix</keyword>
<evidence type="ECO:0000256" key="8">
    <source>
        <dbReference type="ARBA" id="ARBA00023018"/>
    </source>
</evidence>
<evidence type="ECO:0000256" key="5">
    <source>
        <dbReference type="ARBA" id="ARBA00022753"/>
    </source>
</evidence>
<keyword evidence="9 12" id="KW-0472">Membrane</keyword>
<evidence type="ECO:0000256" key="11">
    <source>
        <dbReference type="SAM" id="MobiDB-lite"/>
    </source>
</evidence>
<dbReference type="InterPro" id="IPR058533">
    <property type="entry name" value="Cation_efflux_TM"/>
</dbReference>
<evidence type="ECO:0000256" key="10">
    <source>
        <dbReference type="ARBA" id="ARBA00023329"/>
    </source>
</evidence>
<keyword evidence="8" id="KW-0770">Synapse</keyword>
<evidence type="ECO:0000256" key="1">
    <source>
        <dbReference type="ARBA" id="ARBA00004146"/>
    </source>
</evidence>